<accession>A0A1G9KN71</accession>
<evidence type="ECO:0000313" key="3">
    <source>
        <dbReference type="EMBL" id="SDL51152.1"/>
    </source>
</evidence>
<evidence type="ECO:0000256" key="1">
    <source>
        <dbReference type="SAM" id="SignalP"/>
    </source>
</evidence>
<name>A0A1G9KN71_9BACT</name>
<gene>
    <name evidence="3" type="ORF">SAMN05421823_106212</name>
</gene>
<dbReference type="OrthoDB" id="937739at2"/>
<dbReference type="STRING" id="1075417.SAMN05421823_106212"/>
<keyword evidence="1" id="KW-0732">Signal</keyword>
<feature type="chain" id="PRO_5011713069" description="DUF4097 domain-containing protein" evidence="1">
    <location>
        <begin position="24"/>
        <end position="293"/>
    </location>
</feature>
<evidence type="ECO:0000313" key="4">
    <source>
        <dbReference type="Proteomes" id="UP000198510"/>
    </source>
</evidence>
<organism evidence="3 4">
    <name type="scientific">Catalinimonas alkaloidigena</name>
    <dbReference type="NCBI Taxonomy" id="1075417"/>
    <lineage>
        <taxon>Bacteria</taxon>
        <taxon>Pseudomonadati</taxon>
        <taxon>Bacteroidota</taxon>
        <taxon>Cytophagia</taxon>
        <taxon>Cytophagales</taxon>
        <taxon>Catalimonadaceae</taxon>
        <taxon>Catalinimonas</taxon>
    </lineage>
</organism>
<dbReference type="InterPro" id="IPR025164">
    <property type="entry name" value="Toastrack_DUF4097"/>
</dbReference>
<dbReference type="EMBL" id="FNFO01000006">
    <property type="protein sequence ID" value="SDL51152.1"/>
    <property type="molecule type" value="Genomic_DNA"/>
</dbReference>
<dbReference type="AlphaFoldDB" id="A0A1G9KN71"/>
<sequence length="293" mass="32441">MNPQAIPFLAGLALLCHSATPQAPSTPPAWEKTITHTFTPTGAADRTTLAIYNINGFIRVEGYAGTEVQLEVHQVLTADDQATLDQGKQEFRLAFDQVGDTLMAYIAEPFDTRPQRNRWNQDNNRRIHYDFTLDFTVKVPYALNLDVATVNRGDVEVKDVTGALHVNNVNGAITLANAKGATDARTINGNVEAHYLTPPPAASSYYTLNGDIKVNYPKSLSADLKFKSFQGDFYTDFPKVQRLPAEVTRNQQKEGDGTVYRVSQDTAVRIGKGGQTLHFETFNGNVYVQQQTR</sequence>
<evidence type="ECO:0000259" key="2">
    <source>
        <dbReference type="Pfam" id="PF13349"/>
    </source>
</evidence>
<dbReference type="Proteomes" id="UP000198510">
    <property type="component" value="Unassembled WGS sequence"/>
</dbReference>
<protein>
    <recommendedName>
        <fullName evidence="2">DUF4097 domain-containing protein</fullName>
    </recommendedName>
</protein>
<dbReference type="RefSeq" id="WP_089683976.1">
    <property type="nucleotide sequence ID" value="NZ_FNFO01000006.1"/>
</dbReference>
<feature type="signal peptide" evidence="1">
    <location>
        <begin position="1"/>
        <end position="23"/>
    </location>
</feature>
<keyword evidence="4" id="KW-1185">Reference proteome</keyword>
<reference evidence="3 4" key="1">
    <citation type="submission" date="2016-10" db="EMBL/GenBank/DDBJ databases">
        <authorList>
            <person name="de Groot N.N."/>
        </authorList>
    </citation>
    <scope>NUCLEOTIDE SEQUENCE [LARGE SCALE GENOMIC DNA]</scope>
    <source>
        <strain evidence="3 4">DSM 25186</strain>
    </source>
</reference>
<feature type="domain" description="DUF4097" evidence="2">
    <location>
        <begin position="149"/>
        <end position="243"/>
    </location>
</feature>
<proteinExistence type="predicted"/>
<dbReference type="Pfam" id="PF13349">
    <property type="entry name" value="DUF4097"/>
    <property type="match status" value="1"/>
</dbReference>